<proteinExistence type="predicted"/>
<dbReference type="HOGENOM" id="CLU_3178604_0_0_2"/>
<sequence>MGPISKIKMGEISRFDVIIFLTPFSIKENEDFSHISFLHFFLFIKL</sequence>
<organism evidence="1 2">
    <name type="scientific">Methanohalophilus mahii (strain ATCC 35705 / DSM 5219 / SLP)</name>
    <dbReference type="NCBI Taxonomy" id="547558"/>
    <lineage>
        <taxon>Archaea</taxon>
        <taxon>Methanobacteriati</taxon>
        <taxon>Methanobacteriota</taxon>
        <taxon>Stenosarchaea group</taxon>
        <taxon>Methanomicrobia</taxon>
        <taxon>Methanosarcinales</taxon>
        <taxon>Methanosarcinaceae</taxon>
        <taxon>Methanohalophilus</taxon>
    </lineage>
</organism>
<keyword evidence="2" id="KW-1185">Reference proteome</keyword>
<reference evidence="1 2" key="1">
    <citation type="submission" date="2010-03" db="EMBL/GenBank/DDBJ databases">
        <title>The complete genome of Methanohalophilus mahii DSM 5219.</title>
        <authorList>
            <consortium name="US DOE Joint Genome Institute (JGI-PGF)"/>
            <person name="Lucas S."/>
            <person name="Copeland A."/>
            <person name="Lapidus A."/>
            <person name="Glavina del Rio T."/>
            <person name="Dalin E."/>
            <person name="Tice H."/>
            <person name="Bruce D."/>
            <person name="Goodwin L."/>
            <person name="Pitluck S."/>
            <person name="Kyrpides N."/>
            <person name="Mavromatis K."/>
            <person name="Ivanova N."/>
            <person name="Lykidis A."/>
            <person name="Saunders E."/>
            <person name="Brettin T."/>
            <person name="Detter J.C."/>
            <person name="Han C."/>
            <person name="Land M."/>
            <person name="Hauser L."/>
            <person name="Markowitz V."/>
            <person name="Cheng J.-F."/>
            <person name="Hugenholtz P."/>
            <person name="Woyke T."/>
            <person name="Wu D."/>
            <person name="Spring S."/>
            <person name="Schneider S."/>
            <person name="Schroeder M."/>
            <person name="Klenk H.-P."/>
            <person name="Eisen J.A."/>
        </authorList>
    </citation>
    <scope>NUCLEOTIDE SEQUENCE [LARGE SCALE GENOMIC DNA]</scope>
    <source>
        <strain evidence="2">ATCC 35705 / DSM 5219 / SLP</strain>
    </source>
</reference>
<gene>
    <name evidence="1" type="ordered locus">Mmah_1717</name>
</gene>
<dbReference type="STRING" id="547558.Mmah_1717"/>
<dbReference type="Proteomes" id="UP000001059">
    <property type="component" value="Chromosome"/>
</dbReference>
<dbReference type="EMBL" id="CP001994">
    <property type="protein sequence ID" value="ADE37212.1"/>
    <property type="molecule type" value="Genomic_DNA"/>
</dbReference>
<evidence type="ECO:0000313" key="1">
    <source>
        <dbReference type="EMBL" id="ADE37212.1"/>
    </source>
</evidence>
<protein>
    <submittedName>
        <fullName evidence="1">Uncharacterized protein</fullName>
    </submittedName>
</protein>
<dbReference type="AlphaFoldDB" id="D5E7S4"/>
<evidence type="ECO:0000313" key="2">
    <source>
        <dbReference type="Proteomes" id="UP000001059"/>
    </source>
</evidence>
<dbReference type="KEGG" id="mmh:Mmah_1717"/>
<accession>D5E7S4</accession>
<name>D5E7S4_METMS</name>